<dbReference type="SUPFAM" id="SSF53335">
    <property type="entry name" value="S-adenosyl-L-methionine-dependent methyltransferases"/>
    <property type="match status" value="1"/>
</dbReference>
<dbReference type="RefSeq" id="WP_221259432.1">
    <property type="nucleotide sequence ID" value="NZ_AP024749.1"/>
</dbReference>
<organism evidence="2 3">
    <name type="scientific">Flavobacterium okayamense</name>
    <dbReference type="NCBI Taxonomy" id="2830782"/>
    <lineage>
        <taxon>Bacteria</taxon>
        <taxon>Pseudomonadati</taxon>
        <taxon>Bacteroidota</taxon>
        <taxon>Flavobacteriia</taxon>
        <taxon>Flavobacteriales</taxon>
        <taxon>Flavobacteriaceae</taxon>
        <taxon>Flavobacterium</taxon>
    </lineage>
</organism>
<evidence type="ECO:0000259" key="1">
    <source>
        <dbReference type="Pfam" id="PF05050"/>
    </source>
</evidence>
<dbReference type="Gene3D" id="3.40.50.150">
    <property type="entry name" value="Vaccinia Virus protein VP39"/>
    <property type="match status" value="1"/>
</dbReference>
<dbReference type="InterPro" id="IPR029063">
    <property type="entry name" value="SAM-dependent_MTases_sf"/>
</dbReference>
<evidence type="ECO:0000313" key="2">
    <source>
        <dbReference type="EMBL" id="BCY27828.1"/>
    </source>
</evidence>
<dbReference type="InterPro" id="IPR006342">
    <property type="entry name" value="FkbM_mtfrase"/>
</dbReference>
<dbReference type="Proteomes" id="UP000825258">
    <property type="component" value="Chromosome"/>
</dbReference>
<dbReference type="Pfam" id="PF05050">
    <property type="entry name" value="Methyltransf_21"/>
    <property type="match status" value="1"/>
</dbReference>
<accession>A0ABN6HTF2</accession>
<protein>
    <recommendedName>
        <fullName evidence="1">Methyltransferase FkbM domain-containing protein</fullName>
    </recommendedName>
</protein>
<dbReference type="InterPro" id="IPR053202">
    <property type="entry name" value="EGF_Rcpt_Signaling_Reg"/>
</dbReference>
<sequence>MSKLFYSQFNQDEIINILLNNKKDGFFIDIGAYDGITFSNSLFFEKHCNWKGICFEPNPISFKKLEKIRDSILINGGVSDKNSILKFEKLSGSQELEMLSGFSDFFNEEHKLRINNELNEVKNSSRETILIETFSLNKVLQDNNIERVDYCSIDTEGGEFNILKTIDFNSIYISSLTIENNFDSKEVIKYMNSKGFKFLFIWKCDLFFINQNEKINITTKIKLIKYYINFHFKNTGLLYDSLKRLYQLFNSKS</sequence>
<dbReference type="EMBL" id="AP024749">
    <property type="protein sequence ID" value="BCY27828.1"/>
    <property type="molecule type" value="Genomic_DNA"/>
</dbReference>
<dbReference type="NCBIfam" id="TIGR01444">
    <property type="entry name" value="fkbM_fam"/>
    <property type="match status" value="1"/>
</dbReference>
<name>A0ABN6HTF2_9FLAO</name>
<keyword evidence="3" id="KW-1185">Reference proteome</keyword>
<feature type="domain" description="Methyltransferase FkbM" evidence="1">
    <location>
        <begin position="29"/>
        <end position="198"/>
    </location>
</feature>
<dbReference type="PANTHER" id="PTHR34009">
    <property type="entry name" value="PROTEIN STAR"/>
    <property type="match status" value="1"/>
</dbReference>
<evidence type="ECO:0000313" key="3">
    <source>
        <dbReference type="Proteomes" id="UP000825258"/>
    </source>
</evidence>
<dbReference type="PANTHER" id="PTHR34009:SF2">
    <property type="entry name" value="PROTEIN STAR"/>
    <property type="match status" value="1"/>
</dbReference>
<reference evidence="2 3" key="1">
    <citation type="submission" date="2021-06" db="EMBL/GenBank/DDBJ databases">
        <title>Whole genome sequences of Flavobacterium sp. KK2020170 and assembly.</title>
        <authorList>
            <person name="Kitahara K."/>
            <person name="Miyoshi S."/>
            <person name="Uesaka K."/>
        </authorList>
    </citation>
    <scope>NUCLEOTIDE SEQUENCE [LARGE SCALE GENOMIC DNA]</scope>
    <source>
        <strain evidence="2 3">KK2020170</strain>
    </source>
</reference>
<gene>
    <name evidence="2" type="ORF">KK2020170_06960</name>
</gene>
<proteinExistence type="predicted"/>